<dbReference type="EC" id="2.7.6.2" evidence="5"/>
<comment type="caution">
    <text evidence="7">The sequence shown here is derived from an EMBL/GenBank/DDBJ whole genome shotgun (WGS) entry which is preliminary data.</text>
</comment>
<dbReference type="PANTHER" id="PTHR41299">
    <property type="entry name" value="THIAMINE PYROPHOSPHOKINASE"/>
    <property type="match status" value="1"/>
</dbReference>
<gene>
    <name evidence="7" type="ORF">KHM83_12210</name>
</gene>
<dbReference type="GO" id="GO:0004788">
    <property type="term" value="F:thiamine diphosphokinase activity"/>
    <property type="evidence" value="ECO:0007669"/>
    <property type="project" value="UniProtKB-EC"/>
</dbReference>
<evidence type="ECO:0000259" key="6">
    <source>
        <dbReference type="SMART" id="SM00983"/>
    </source>
</evidence>
<evidence type="ECO:0000313" key="7">
    <source>
        <dbReference type="EMBL" id="MBS7527439.1"/>
    </source>
</evidence>
<dbReference type="PANTHER" id="PTHR41299:SF1">
    <property type="entry name" value="THIAMINE PYROPHOSPHOKINASE"/>
    <property type="match status" value="1"/>
</dbReference>
<dbReference type="InterPro" id="IPR036371">
    <property type="entry name" value="TPK_B1-bd_sf"/>
</dbReference>
<dbReference type="InterPro" id="IPR053149">
    <property type="entry name" value="TPK"/>
</dbReference>
<dbReference type="InterPro" id="IPR007373">
    <property type="entry name" value="Thiamin_PyroPKinase_B1-bd"/>
</dbReference>
<dbReference type="SMART" id="SM00983">
    <property type="entry name" value="TPK_B1_binding"/>
    <property type="match status" value="1"/>
</dbReference>
<dbReference type="InterPro" id="IPR007371">
    <property type="entry name" value="TPK_catalytic"/>
</dbReference>
<dbReference type="InterPro" id="IPR006282">
    <property type="entry name" value="Thi_PPkinase"/>
</dbReference>
<reference evidence="7 8" key="1">
    <citation type="submission" date="2021-05" db="EMBL/GenBank/DDBJ databases">
        <title>Fusibacter ferrireducens sp. nov., an anaerobic, sulfur- and Fe-reducing bacterium isolated from the mangrove sediment.</title>
        <authorList>
            <person name="Qiu D."/>
        </authorList>
    </citation>
    <scope>NUCLEOTIDE SEQUENCE [LARGE SCALE GENOMIC DNA]</scope>
    <source>
        <strain evidence="7 8">DSM 12116</strain>
    </source>
</reference>
<evidence type="ECO:0000256" key="5">
    <source>
        <dbReference type="NCBIfam" id="TIGR01378"/>
    </source>
</evidence>
<dbReference type="SUPFAM" id="SSF63862">
    <property type="entry name" value="Thiamin pyrophosphokinase, substrate-binding domain"/>
    <property type="match status" value="1"/>
</dbReference>
<dbReference type="CDD" id="cd07995">
    <property type="entry name" value="TPK"/>
    <property type="match status" value="1"/>
</dbReference>
<dbReference type="Pfam" id="PF04263">
    <property type="entry name" value="TPK_catalytic"/>
    <property type="match status" value="1"/>
</dbReference>
<protein>
    <recommendedName>
        <fullName evidence="5">Thiamine diphosphokinase</fullName>
        <ecNumber evidence="5">2.7.6.2</ecNumber>
    </recommendedName>
</protein>
<name>A0ABS5PQJ7_9FIRM</name>
<accession>A0ABS5PQJ7</accession>
<keyword evidence="2" id="KW-0547">Nucleotide-binding</keyword>
<keyword evidence="8" id="KW-1185">Reference proteome</keyword>
<dbReference type="EMBL" id="JAHBCL010000020">
    <property type="protein sequence ID" value="MBS7527439.1"/>
    <property type="molecule type" value="Genomic_DNA"/>
</dbReference>
<keyword evidence="4" id="KW-0067">ATP-binding</keyword>
<dbReference type="InterPro" id="IPR036759">
    <property type="entry name" value="TPK_catalytic_sf"/>
</dbReference>
<keyword evidence="1 7" id="KW-0808">Transferase</keyword>
<dbReference type="RefSeq" id="WP_213237299.1">
    <property type="nucleotide sequence ID" value="NZ_JAHBCL010000020.1"/>
</dbReference>
<dbReference type="NCBIfam" id="TIGR01378">
    <property type="entry name" value="thi_PPkinase"/>
    <property type="match status" value="1"/>
</dbReference>
<organism evidence="7 8">
    <name type="scientific">Fusibacter paucivorans</name>
    <dbReference type="NCBI Taxonomy" id="76009"/>
    <lineage>
        <taxon>Bacteria</taxon>
        <taxon>Bacillati</taxon>
        <taxon>Bacillota</taxon>
        <taxon>Clostridia</taxon>
        <taxon>Eubacteriales</taxon>
        <taxon>Eubacteriales Family XII. Incertae Sedis</taxon>
        <taxon>Fusibacter</taxon>
    </lineage>
</organism>
<proteinExistence type="predicted"/>
<evidence type="ECO:0000313" key="8">
    <source>
        <dbReference type="Proteomes" id="UP000746471"/>
    </source>
</evidence>
<keyword evidence="3" id="KW-0418">Kinase</keyword>
<sequence length="210" mass="23729">MRALLALNGKIEDMEALRAILETLEIHFVVGVDGGIKHLQALGYVPNVMIGDFDSVELEGYAEVWPDVEIMRFNKEKDMTDAELAFSYIQDKRFNDIIAIGAFGGRLDHLLGNVFLLEHYPNIMLLDAYNRVKLLEGPAEKTLFQRKGFLSLIPITERVEGVTLKGFKYPLDDVVIKRGSTWGISNEFSAEEATIRFDKGKMLVIIAEDY</sequence>
<dbReference type="Pfam" id="PF04265">
    <property type="entry name" value="TPK_B1_binding"/>
    <property type="match status" value="1"/>
</dbReference>
<evidence type="ECO:0000256" key="2">
    <source>
        <dbReference type="ARBA" id="ARBA00022741"/>
    </source>
</evidence>
<evidence type="ECO:0000256" key="4">
    <source>
        <dbReference type="ARBA" id="ARBA00022840"/>
    </source>
</evidence>
<evidence type="ECO:0000256" key="3">
    <source>
        <dbReference type="ARBA" id="ARBA00022777"/>
    </source>
</evidence>
<feature type="domain" description="Thiamin pyrophosphokinase thiamin-binding" evidence="6">
    <location>
        <begin position="137"/>
        <end position="203"/>
    </location>
</feature>
<evidence type="ECO:0000256" key="1">
    <source>
        <dbReference type="ARBA" id="ARBA00022679"/>
    </source>
</evidence>
<dbReference type="Proteomes" id="UP000746471">
    <property type="component" value="Unassembled WGS sequence"/>
</dbReference>
<dbReference type="Gene3D" id="3.40.50.10240">
    <property type="entry name" value="Thiamin pyrophosphokinase, catalytic domain"/>
    <property type="match status" value="1"/>
</dbReference>
<dbReference type="SUPFAM" id="SSF63999">
    <property type="entry name" value="Thiamin pyrophosphokinase, catalytic domain"/>
    <property type="match status" value="1"/>
</dbReference>